<accession>A0ABP7F277</accession>
<dbReference type="PROSITE" id="PS51464">
    <property type="entry name" value="SIS"/>
    <property type="match status" value="1"/>
</dbReference>
<dbReference type="PANTHER" id="PTHR10088">
    <property type="entry name" value="GLUCOKINASE REGULATORY PROTEIN"/>
    <property type="match status" value="1"/>
</dbReference>
<comment type="caution">
    <text evidence="6">The sequence shown here is derived from an EMBL/GenBank/DDBJ whole genome shotgun (WGS) entry which is preliminary data.</text>
</comment>
<sequence>MNPEAAEVPGGEPGAGAVPPQPGEEVEIVRSPTEERSWLGRDIDQVATIDVLRRINVEDAGVAGAVAQVLPELARAVDMGVAALRGGGRIHYFGAGTSGRIAVMDAAELPPTFGLAEGRVVAHHAGGELAFGQALEGAEDDERRGRADAASLVAGDVAVGVTASGRTPYVAGALRHARRQHAAAVLVSANPRAELAEEADVHVGADTGAEVIAGSTRMKAGTAQKLILNGFSTAVMVRLGYTYSNLMVGVNATNAKLRGRVVTILTEATGLEAGVCEAALAAAGGDTRVALVSLLAGVEIPTAASAVGEAEGSVREALRLLGTG</sequence>
<comment type="catalytic activity">
    <reaction evidence="3">
        <text>N-acetyl-D-muramate 6-phosphate + H2O = N-acetyl-D-glucosamine 6-phosphate + (R)-lactate</text>
        <dbReference type="Rhea" id="RHEA:26410"/>
        <dbReference type="ChEBI" id="CHEBI:15377"/>
        <dbReference type="ChEBI" id="CHEBI:16004"/>
        <dbReference type="ChEBI" id="CHEBI:57513"/>
        <dbReference type="ChEBI" id="CHEBI:58722"/>
        <dbReference type="EC" id="4.2.1.126"/>
    </reaction>
</comment>
<evidence type="ECO:0000256" key="1">
    <source>
        <dbReference type="ARBA" id="ARBA00023239"/>
    </source>
</evidence>
<comment type="subunit">
    <text evidence="3">Homodimer.</text>
</comment>
<proteinExistence type="inferred from homology"/>
<feature type="compositionally biased region" description="Low complexity" evidence="4">
    <location>
        <begin position="1"/>
        <end position="18"/>
    </location>
</feature>
<organism evidence="6 7">
    <name type="scientific">Salinactinospora qingdaonensis</name>
    <dbReference type="NCBI Taxonomy" id="702744"/>
    <lineage>
        <taxon>Bacteria</taxon>
        <taxon>Bacillati</taxon>
        <taxon>Actinomycetota</taxon>
        <taxon>Actinomycetes</taxon>
        <taxon>Streptosporangiales</taxon>
        <taxon>Nocardiopsidaceae</taxon>
        <taxon>Salinactinospora</taxon>
    </lineage>
</organism>
<dbReference type="Gene3D" id="3.40.50.10490">
    <property type="entry name" value="Glucose-6-phosphate isomerase like protein, domain 1"/>
    <property type="match status" value="1"/>
</dbReference>
<keyword evidence="7" id="KW-1185">Reference proteome</keyword>
<dbReference type="InterPro" id="IPR005486">
    <property type="entry name" value="Glucokinase_regulatory_CS"/>
</dbReference>
<dbReference type="NCBIfam" id="NF003915">
    <property type="entry name" value="PRK05441.1"/>
    <property type="match status" value="1"/>
</dbReference>
<evidence type="ECO:0000313" key="7">
    <source>
        <dbReference type="Proteomes" id="UP001500908"/>
    </source>
</evidence>
<evidence type="ECO:0000256" key="3">
    <source>
        <dbReference type="HAMAP-Rule" id="MF_00068"/>
    </source>
</evidence>
<comment type="pathway">
    <text evidence="3">Amino-sugar metabolism; N-acetylmuramate degradation.</text>
</comment>
<evidence type="ECO:0000256" key="2">
    <source>
        <dbReference type="ARBA" id="ARBA00023277"/>
    </source>
</evidence>
<keyword evidence="1 3" id="KW-0456">Lyase</keyword>
<dbReference type="InterPro" id="IPR001347">
    <property type="entry name" value="SIS_dom"/>
</dbReference>
<gene>
    <name evidence="3" type="primary">murQ</name>
    <name evidence="6" type="ORF">GCM10022402_04000</name>
</gene>
<feature type="domain" description="SIS" evidence="5">
    <location>
        <begin position="80"/>
        <end position="241"/>
    </location>
</feature>
<comment type="similarity">
    <text evidence="3">Belongs to the GCKR-like family. MurNAc-6-P etherase subfamily.</text>
</comment>
<feature type="region of interest" description="Disordered" evidence="4">
    <location>
        <begin position="1"/>
        <end position="23"/>
    </location>
</feature>
<dbReference type="Pfam" id="PF22645">
    <property type="entry name" value="GKRP_SIS_N"/>
    <property type="match status" value="1"/>
</dbReference>
<name>A0ABP7F277_9ACTN</name>
<dbReference type="InterPro" id="IPR040190">
    <property type="entry name" value="MURQ/GCKR"/>
</dbReference>
<dbReference type="EC" id="4.2.1.126" evidence="3"/>
<feature type="active site" description="Proton donor" evidence="3">
    <location>
        <position position="108"/>
    </location>
</feature>
<dbReference type="EMBL" id="BAABDD010000001">
    <property type="protein sequence ID" value="GAA3726496.1"/>
    <property type="molecule type" value="Genomic_DNA"/>
</dbReference>
<dbReference type="NCBIfam" id="NF009222">
    <property type="entry name" value="PRK12570.1"/>
    <property type="match status" value="1"/>
</dbReference>
<dbReference type="HAMAP" id="MF_00068">
    <property type="entry name" value="MurQ"/>
    <property type="match status" value="1"/>
</dbReference>
<dbReference type="RefSeq" id="WP_344966615.1">
    <property type="nucleotide sequence ID" value="NZ_BAABDD010000001.1"/>
</dbReference>
<dbReference type="CDD" id="cd05007">
    <property type="entry name" value="SIS_Etherase"/>
    <property type="match status" value="1"/>
</dbReference>
<comment type="miscellaneous">
    <text evidence="3">A lyase-type mechanism (elimination/hydration) is suggested for the cleavage of the lactyl ether bond of MurNAc 6-phosphate, with the formation of an alpha,beta-unsaturated aldehyde intermediate with (E)-stereochemistry, followed by the syn addition of water to give product.</text>
</comment>
<evidence type="ECO:0000259" key="5">
    <source>
        <dbReference type="PROSITE" id="PS51464"/>
    </source>
</evidence>
<protein>
    <recommendedName>
        <fullName evidence="3">N-acetylmuramic acid 6-phosphate etherase</fullName>
        <shortName evidence="3">MurNAc-6-P etherase</shortName>
        <ecNumber evidence="3">4.2.1.126</ecNumber>
    </recommendedName>
    <alternativeName>
        <fullName evidence="3">N-acetylmuramic acid 6-phosphate hydrolase</fullName>
    </alternativeName>
    <alternativeName>
        <fullName evidence="3">N-acetylmuramic acid 6-phosphate lyase</fullName>
    </alternativeName>
</protein>
<comment type="function">
    <text evidence="3">Specifically catalyzes the cleavage of the D-lactyl ether substituent of MurNAc 6-phosphate, producing GlcNAc 6-phosphate and D-lactate.</text>
</comment>
<dbReference type="Proteomes" id="UP001500908">
    <property type="component" value="Unassembled WGS sequence"/>
</dbReference>
<feature type="active site" evidence="3">
    <location>
        <position position="139"/>
    </location>
</feature>
<dbReference type="PANTHER" id="PTHR10088:SF4">
    <property type="entry name" value="GLUCOKINASE REGULATORY PROTEIN"/>
    <property type="match status" value="1"/>
</dbReference>
<dbReference type="PROSITE" id="PS01272">
    <property type="entry name" value="GCKR"/>
    <property type="match status" value="1"/>
</dbReference>
<dbReference type="SUPFAM" id="SSF53697">
    <property type="entry name" value="SIS domain"/>
    <property type="match status" value="1"/>
</dbReference>
<dbReference type="Gene3D" id="1.10.8.1080">
    <property type="match status" value="1"/>
</dbReference>
<evidence type="ECO:0000256" key="4">
    <source>
        <dbReference type="SAM" id="MobiDB-lite"/>
    </source>
</evidence>
<dbReference type="InterPro" id="IPR046348">
    <property type="entry name" value="SIS_dom_sf"/>
</dbReference>
<reference evidence="7" key="1">
    <citation type="journal article" date="2019" name="Int. J. Syst. Evol. Microbiol.">
        <title>The Global Catalogue of Microorganisms (GCM) 10K type strain sequencing project: providing services to taxonomists for standard genome sequencing and annotation.</title>
        <authorList>
            <consortium name="The Broad Institute Genomics Platform"/>
            <consortium name="The Broad Institute Genome Sequencing Center for Infectious Disease"/>
            <person name="Wu L."/>
            <person name="Ma J."/>
        </authorList>
    </citation>
    <scope>NUCLEOTIDE SEQUENCE [LARGE SCALE GENOMIC DNA]</scope>
    <source>
        <strain evidence="7">JCM 17137</strain>
    </source>
</reference>
<keyword evidence="2 3" id="KW-0119">Carbohydrate metabolism</keyword>
<evidence type="ECO:0000313" key="6">
    <source>
        <dbReference type="EMBL" id="GAA3726496.1"/>
    </source>
</evidence>
<dbReference type="InterPro" id="IPR005488">
    <property type="entry name" value="Etherase_MurQ"/>
</dbReference>